<keyword evidence="1" id="KW-0880">Kelch repeat</keyword>
<feature type="compositionally biased region" description="Polar residues" evidence="3">
    <location>
        <begin position="236"/>
        <end position="253"/>
    </location>
</feature>
<dbReference type="PANTHER" id="PTHR24412:SF466">
    <property type="entry name" value="RING CANAL KELCH PROTEIN"/>
    <property type="match status" value="1"/>
</dbReference>
<dbReference type="InterPro" id="IPR016184">
    <property type="entry name" value="Capsid/spike_ssDNA_virus"/>
</dbReference>
<dbReference type="Gene3D" id="2.120.10.80">
    <property type="entry name" value="Kelch-type beta propeller"/>
    <property type="match status" value="1"/>
</dbReference>
<organism evidence="4 5">
    <name type="scientific">Macrosiphum euphorbiae</name>
    <name type="common">potato aphid</name>
    <dbReference type="NCBI Taxonomy" id="13131"/>
    <lineage>
        <taxon>Eukaryota</taxon>
        <taxon>Metazoa</taxon>
        <taxon>Ecdysozoa</taxon>
        <taxon>Arthropoda</taxon>
        <taxon>Hexapoda</taxon>
        <taxon>Insecta</taxon>
        <taxon>Pterygota</taxon>
        <taxon>Neoptera</taxon>
        <taxon>Paraneoptera</taxon>
        <taxon>Hemiptera</taxon>
        <taxon>Sternorrhyncha</taxon>
        <taxon>Aphidomorpha</taxon>
        <taxon>Aphidoidea</taxon>
        <taxon>Aphididae</taxon>
        <taxon>Macrosiphini</taxon>
        <taxon>Macrosiphum</taxon>
    </lineage>
</organism>
<sequence length="557" mass="61524">MDLGVGVLDDCIYAIGGEDFKNPLKSVEVFDINIQKWRTVISMSTERSDLGVGVLNNRLYAVGGFANGESFKSVEYYDPTLDIWTPVAEMSECRYGVSVGVLDGLMYAIGGYNGMVDLKSVEVYRPSDGVWSSIPDMNLCRYHPGVAVLDGEEIVVQPDIQEEEGSDIFRVPDNWDYETDSDLDWHFDGGINPNNTTPHSSQSTPMSVATSTTPKRANDQAQGSSSGSKKMKLPGTGNQTADEPDTGNPSTENVVIPRPFHKSTGYTMFFRKIHSIISYGLASVQLQLGSFASERMGTTSLMYLPVDKPYFYMSPSEFNNIVSNIRGVRVLKVKCKVVMRNPRTAFETNASTSNLATLNQNKFIQHATGLVNCTRGFNTVYEFATATNPMVPTSCKIIDTTFMKKVISAISNMYGTKNDDWLKPNWSAGATLPCSFMNLLMQFPAYYTMYANSAQNQGKIGWQNINEHVTKMDASAVIGTTIIDYEYTTTLSYLSMPWKAIFAGRAESNGTNKESFNLADTNSIALPNSYTMDNTNGTCKADVSNNYSLLTDAKWKQ</sequence>
<keyword evidence="5" id="KW-1185">Reference proteome</keyword>
<evidence type="ECO:0000256" key="3">
    <source>
        <dbReference type="SAM" id="MobiDB-lite"/>
    </source>
</evidence>
<evidence type="ECO:0000256" key="1">
    <source>
        <dbReference type="ARBA" id="ARBA00022441"/>
    </source>
</evidence>
<accession>A0AAV0XRA4</accession>
<dbReference type="InterPro" id="IPR015915">
    <property type="entry name" value="Kelch-typ_b-propeller"/>
</dbReference>
<keyword evidence="2" id="KW-0677">Repeat</keyword>
<dbReference type="SMART" id="SM00612">
    <property type="entry name" value="Kelch"/>
    <property type="match status" value="3"/>
</dbReference>
<gene>
    <name evidence="4" type="ORF">MEUPH1_LOCUS24147</name>
</gene>
<feature type="compositionally biased region" description="Polar residues" evidence="3">
    <location>
        <begin position="192"/>
        <end position="228"/>
    </location>
</feature>
<evidence type="ECO:0000256" key="2">
    <source>
        <dbReference type="ARBA" id="ARBA00022737"/>
    </source>
</evidence>
<dbReference type="AlphaFoldDB" id="A0AAV0XRA4"/>
<dbReference type="SUPFAM" id="SSF117281">
    <property type="entry name" value="Kelch motif"/>
    <property type="match status" value="1"/>
</dbReference>
<dbReference type="SUPFAM" id="SSF88645">
    <property type="entry name" value="ssDNA viruses"/>
    <property type="match status" value="1"/>
</dbReference>
<dbReference type="Pfam" id="PF01344">
    <property type="entry name" value="Kelch_1"/>
    <property type="match status" value="3"/>
</dbReference>
<reference evidence="4 5" key="1">
    <citation type="submission" date="2023-01" db="EMBL/GenBank/DDBJ databases">
        <authorList>
            <person name="Whitehead M."/>
        </authorList>
    </citation>
    <scope>NUCLEOTIDE SEQUENCE [LARGE SCALE GENOMIC DNA]</scope>
</reference>
<dbReference type="InterPro" id="IPR006652">
    <property type="entry name" value="Kelch_1"/>
</dbReference>
<dbReference type="Proteomes" id="UP001160148">
    <property type="component" value="Unassembled WGS sequence"/>
</dbReference>
<evidence type="ECO:0000313" key="4">
    <source>
        <dbReference type="EMBL" id="CAI6369972.1"/>
    </source>
</evidence>
<comment type="caution">
    <text evidence="4">The sequence shown here is derived from an EMBL/GenBank/DDBJ whole genome shotgun (WGS) entry which is preliminary data.</text>
</comment>
<proteinExistence type="predicted"/>
<dbReference type="PANTHER" id="PTHR24412">
    <property type="entry name" value="KELCH PROTEIN"/>
    <property type="match status" value="1"/>
</dbReference>
<dbReference type="GO" id="GO:0005198">
    <property type="term" value="F:structural molecule activity"/>
    <property type="evidence" value="ECO:0007669"/>
    <property type="project" value="InterPro"/>
</dbReference>
<protein>
    <submittedName>
        <fullName evidence="4">Uncharacterized protein</fullName>
    </submittedName>
</protein>
<dbReference type="Pfam" id="PF02336">
    <property type="entry name" value="Denso_VP4"/>
    <property type="match status" value="1"/>
</dbReference>
<feature type="region of interest" description="Disordered" evidence="3">
    <location>
        <begin position="186"/>
        <end position="256"/>
    </location>
</feature>
<evidence type="ECO:0000313" key="5">
    <source>
        <dbReference type="Proteomes" id="UP001160148"/>
    </source>
</evidence>
<dbReference type="EMBL" id="CARXXK010000118">
    <property type="protein sequence ID" value="CAI6369972.1"/>
    <property type="molecule type" value="Genomic_DNA"/>
</dbReference>
<dbReference type="InterPro" id="IPR003433">
    <property type="entry name" value="Capsid_VP4_densovirus"/>
</dbReference>
<name>A0AAV0XRA4_9HEMI</name>